<name>D3RZN9_FERPA</name>
<evidence type="ECO:0000313" key="2">
    <source>
        <dbReference type="Proteomes" id="UP000002613"/>
    </source>
</evidence>
<evidence type="ECO:0008006" key="3">
    <source>
        <dbReference type="Google" id="ProtNLM"/>
    </source>
</evidence>
<dbReference type="InterPro" id="IPR010985">
    <property type="entry name" value="Ribbon_hlx_hlx"/>
</dbReference>
<sequence length="75" mass="8414">MGNVKTSFILPRDLYSELKKRAAEEGRTVKEIVIEAILSYLSSSGKKSRIKELILKPSEGAGPEDMREFRGEDVD</sequence>
<dbReference type="STRING" id="589924.Ferp_1809"/>
<organism evidence="1 2">
    <name type="scientific">Ferroglobus placidus (strain DSM 10642 / AEDII12DO)</name>
    <dbReference type="NCBI Taxonomy" id="589924"/>
    <lineage>
        <taxon>Archaea</taxon>
        <taxon>Methanobacteriati</taxon>
        <taxon>Methanobacteriota</taxon>
        <taxon>Archaeoglobi</taxon>
        <taxon>Archaeoglobales</taxon>
        <taxon>Archaeoglobaceae</taxon>
        <taxon>Ferroglobus</taxon>
    </lineage>
</organism>
<dbReference type="SUPFAM" id="SSF47598">
    <property type="entry name" value="Ribbon-helix-helix"/>
    <property type="match status" value="1"/>
</dbReference>
<evidence type="ECO:0000313" key="1">
    <source>
        <dbReference type="EMBL" id="ADC65952.1"/>
    </source>
</evidence>
<dbReference type="GO" id="GO:0006355">
    <property type="term" value="P:regulation of DNA-templated transcription"/>
    <property type="evidence" value="ECO:0007669"/>
    <property type="project" value="InterPro"/>
</dbReference>
<gene>
    <name evidence="1" type="ordered locus">Ferp_1809</name>
</gene>
<dbReference type="Proteomes" id="UP000002613">
    <property type="component" value="Chromosome"/>
</dbReference>
<dbReference type="KEGG" id="fpl:Ferp_1809"/>
<dbReference type="GeneID" id="8779337"/>
<reference evidence="2" key="1">
    <citation type="submission" date="2010-02" db="EMBL/GenBank/DDBJ databases">
        <title>Complete sequence of Ferroglobus placidus DSM 10642.</title>
        <authorList>
            <consortium name="US DOE Joint Genome Institute"/>
            <person name="Lucas S."/>
            <person name="Copeland A."/>
            <person name="Lapidus A."/>
            <person name="Cheng J.-F."/>
            <person name="Bruce D."/>
            <person name="Goodwin L."/>
            <person name="Pitluck S."/>
            <person name="Saunders E."/>
            <person name="Brettin T."/>
            <person name="Detter J.C."/>
            <person name="Han C."/>
            <person name="Tapia R."/>
            <person name="Larimer F."/>
            <person name="Land M."/>
            <person name="Hauser L."/>
            <person name="Kyrpides N."/>
            <person name="Ivanova N."/>
            <person name="Holmes D."/>
            <person name="Lovley D."/>
            <person name="Kyrpides N."/>
            <person name="Anderson I.J."/>
            <person name="Woyke T."/>
        </authorList>
    </citation>
    <scope>NUCLEOTIDE SEQUENCE [LARGE SCALE GENOMIC DNA]</scope>
    <source>
        <strain evidence="2">DSM 10642 / AEDII12DO</strain>
    </source>
</reference>
<dbReference type="OrthoDB" id="377757at2157"/>
<dbReference type="Gene3D" id="1.10.1220.10">
    <property type="entry name" value="Met repressor-like"/>
    <property type="match status" value="1"/>
</dbReference>
<dbReference type="InterPro" id="IPR013321">
    <property type="entry name" value="Arc_rbn_hlx_hlx"/>
</dbReference>
<dbReference type="RefSeq" id="WP_012966291.1">
    <property type="nucleotide sequence ID" value="NC_013849.1"/>
</dbReference>
<keyword evidence="2" id="KW-1185">Reference proteome</keyword>
<reference evidence="1 2" key="2">
    <citation type="journal article" date="2011" name="Stand. Genomic Sci.">
        <title>Complete genome sequence of Ferroglobus placidus AEDII12DO.</title>
        <authorList>
            <person name="Anderson I."/>
            <person name="Risso C."/>
            <person name="Holmes D."/>
            <person name="Lucas S."/>
            <person name="Copeland A."/>
            <person name="Lapidus A."/>
            <person name="Cheng J.F."/>
            <person name="Bruce D."/>
            <person name="Goodwin L."/>
            <person name="Pitluck S."/>
            <person name="Saunders E."/>
            <person name="Brettin T."/>
            <person name="Detter J.C."/>
            <person name="Han C."/>
            <person name="Tapia R."/>
            <person name="Larimer F."/>
            <person name="Land M."/>
            <person name="Hauser L."/>
            <person name="Woyke T."/>
            <person name="Lovley D."/>
            <person name="Kyrpides N."/>
            <person name="Ivanova N."/>
        </authorList>
    </citation>
    <scope>NUCLEOTIDE SEQUENCE [LARGE SCALE GENOMIC DNA]</scope>
    <source>
        <strain evidence="2">DSM 10642 / AEDII12DO</strain>
    </source>
</reference>
<dbReference type="HOGENOM" id="CLU_2662165_0_0_2"/>
<proteinExistence type="predicted"/>
<protein>
    <recommendedName>
        <fullName evidence="3">Ribbon-helix-helix protein CopG domain-containing protein</fullName>
    </recommendedName>
</protein>
<dbReference type="EMBL" id="CP001899">
    <property type="protein sequence ID" value="ADC65952.1"/>
    <property type="molecule type" value="Genomic_DNA"/>
</dbReference>
<dbReference type="PaxDb" id="589924-Ferp_1809"/>
<accession>D3RZN9</accession>
<dbReference type="AlphaFoldDB" id="D3RZN9"/>